<dbReference type="InterPro" id="IPR007817">
    <property type="entry name" value="Isocyanide_synthase_DIT1"/>
</dbReference>
<dbReference type="EMBL" id="FNKO01000002">
    <property type="protein sequence ID" value="SDR01814.1"/>
    <property type="molecule type" value="Genomic_DNA"/>
</dbReference>
<gene>
    <name evidence="2" type="ORF">SAMN04489718_3108</name>
</gene>
<feature type="region of interest" description="Disordered" evidence="1">
    <location>
        <begin position="400"/>
        <end position="422"/>
    </location>
</feature>
<dbReference type="PANTHER" id="PTHR37285:SF5">
    <property type="entry name" value="SPORE WALL MATURATION PROTEIN DIT1"/>
    <property type="match status" value="1"/>
</dbReference>
<accession>A0A1H1FLQ2</accession>
<evidence type="ECO:0000256" key="1">
    <source>
        <dbReference type="SAM" id="MobiDB-lite"/>
    </source>
</evidence>
<dbReference type="Proteomes" id="UP000199301">
    <property type="component" value="Unassembled WGS sequence"/>
</dbReference>
<feature type="compositionally biased region" description="Basic and acidic residues" evidence="1">
    <location>
        <begin position="1036"/>
        <end position="1049"/>
    </location>
</feature>
<dbReference type="STRING" id="995062.SAMN04489718_3108"/>
<dbReference type="Pfam" id="PF05141">
    <property type="entry name" value="DIT1_PvcA"/>
    <property type="match status" value="1"/>
</dbReference>
<sequence>MNGRPRLGPEKSTAIVRPFGTWPLEAEEANSILAGGDYGLRVVWRDHLAWLVGERAGSGIPLGPAPTWTRLYRVLIRLRSTRKRRDPDWLALLTGALDPYAPLERQRRSDDDWWNLVEMVDGDPMLRMHCATSGARPGSDAERTAMPNEPLPAHPEFPGGTIPVTVPALLGPCSALPRTLLGEVVANRFERDESALHYFLEYFIRPPLRAFRLVLENSGALLLTPRVGALAVELSPELQATGRVVITSAAGVCDASRVTSADVREGVRALARTLDTLAGGFESFEFGERGARSRRTRSAVQHVIAAELRDLEADSADVLSGQHPLRGFVHTVPAEQDALLRRVLHTVQERTRKRRWDRRVPQPMVVVDLDSCGLVTSGGKRTERFGDPEARDPFAPLCRGGHLSAESEDRPGRAGGGIPSRVRPGEFKGCAVDGGAAQWRTGAPLWAGSVHSGLPRFVWDVRDAGGRVVFCFSGDRDGEYVRKALDETGVPEADLIHVPEESTESVAEWTVRRLRELGQAEVVAVFDDKMARDLGRPVDAHGTFVVALSAGEVMPRQRDGGSVNGTAEQRTGAAAASVIDSFETSPRKRLGRRSPVLSNTHSLEELHVAALRENRSAQRWAVRLSGSETESIVANVIDDADRAAERTACGALAKFPGSGQTGNRWDDRERVGAVVGALHHVFTRKQFLKGSRSNYVVADMQRDVGDCVARGEPVEVVLLGFPVKQSLNRLKAYGPLPDIAELGGLVRLRELQQAVRRVYPPGLRINVLTDGRHFRPRPSSMIRAYTRKLHEYASMAGVDGYVSIRELDTVAAERLGPRVVSRRPEMFHDFRGCLERVVADFDITDNPLRTLDQVQERAEKWDGAEGVTARSLQLFREMVMSMVYSVPVPVPSGVDRLDWARTVYADVYNLTDTHISPEVRQARVAVLRRAWHNAIRYLSTMRVDEELGYEELFSPRVRLTVSAVTKGRCGFTYLGGSGLLPWQGTGVLDARGYIAVDFAVSLLDQGFVPAYSALLGRRQPLMMVPAQYTELPLRGTRSEGTRLDGELRSRARLRRK</sequence>
<evidence type="ECO:0000313" key="3">
    <source>
        <dbReference type="Proteomes" id="UP000199301"/>
    </source>
</evidence>
<organism evidence="2 3">
    <name type="scientific">Actinopolyspora saharensis</name>
    <dbReference type="NCBI Taxonomy" id="995062"/>
    <lineage>
        <taxon>Bacteria</taxon>
        <taxon>Bacillati</taxon>
        <taxon>Actinomycetota</taxon>
        <taxon>Actinomycetes</taxon>
        <taxon>Actinopolysporales</taxon>
        <taxon>Actinopolysporaceae</taxon>
        <taxon>Actinopolyspora</taxon>
    </lineage>
</organism>
<name>A0A1H1FLQ2_9ACTN</name>
<protein>
    <submittedName>
        <fullName evidence="2">Pyoverdine/dityrosine biosynthesis protein</fullName>
    </submittedName>
</protein>
<dbReference type="AlphaFoldDB" id="A0A1H1FLQ2"/>
<proteinExistence type="predicted"/>
<feature type="region of interest" description="Disordered" evidence="1">
    <location>
        <begin position="1035"/>
        <end position="1056"/>
    </location>
</feature>
<keyword evidence="3" id="KW-1185">Reference proteome</keyword>
<dbReference type="PANTHER" id="PTHR37285">
    <property type="entry name" value="SPORE WALL MATURATION PROTEIN DIT1"/>
    <property type="match status" value="1"/>
</dbReference>
<reference evidence="3" key="1">
    <citation type="submission" date="2016-10" db="EMBL/GenBank/DDBJ databases">
        <authorList>
            <person name="Varghese N."/>
            <person name="Submissions S."/>
        </authorList>
    </citation>
    <scope>NUCLEOTIDE SEQUENCE [LARGE SCALE GENOMIC DNA]</scope>
    <source>
        <strain evidence="3">DSM 45459</strain>
    </source>
</reference>
<evidence type="ECO:0000313" key="2">
    <source>
        <dbReference type="EMBL" id="SDR01814.1"/>
    </source>
</evidence>